<gene>
    <name evidence="1" type="ORF">C7B77_13510</name>
</gene>
<reference evidence="1 2" key="1">
    <citation type="submission" date="2018-03" db="EMBL/GenBank/DDBJ databases">
        <title>The ancient ancestry and fast evolution of plastids.</title>
        <authorList>
            <person name="Moore K.R."/>
            <person name="Magnabosco C."/>
            <person name="Momper L."/>
            <person name="Gold D.A."/>
            <person name="Bosak T."/>
            <person name="Fournier G.P."/>
        </authorList>
    </citation>
    <scope>NUCLEOTIDE SEQUENCE [LARGE SCALE GENOMIC DNA]</scope>
    <source>
        <strain evidence="1 2">CCALA 037</strain>
    </source>
</reference>
<evidence type="ECO:0000313" key="1">
    <source>
        <dbReference type="EMBL" id="PSB55920.1"/>
    </source>
</evidence>
<organism evidence="1 2">
    <name type="scientific">Chamaesiphon polymorphus CCALA 037</name>
    <dbReference type="NCBI Taxonomy" id="2107692"/>
    <lineage>
        <taxon>Bacteria</taxon>
        <taxon>Bacillati</taxon>
        <taxon>Cyanobacteriota</taxon>
        <taxon>Cyanophyceae</taxon>
        <taxon>Gomontiellales</taxon>
        <taxon>Chamaesiphonaceae</taxon>
        <taxon>Chamaesiphon</taxon>
    </lineage>
</organism>
<protein>
    <submittedName>
        <fullName evidence="1">Uncharacterized protein</fullName>
    </submittedName>
</protein>
<name>A0A2T1GEE0_9CYAN</name>
<proteinExistence type="predicted"/>
<comment type="caution">
    <text evidence="1">The sequence shown here is derived from an EMBL/GenBank/DDBJ whole genome shotgun (WGS) entry which is preliminary data.</text>
</comment>
<keyword evidence="2" id="KW-1185">Reference proteome</keyword>
<dbReference type="AlphaFoldDB" id="A0A2T1GEE0"/>
<dbReference type="EMBL" id="PVWO01000156">
    <property type="protein sequence ID" value="PSB55920.1"/>
    <property type="molecule type" value="Genomic_DNA"/>
</dbReference>
<dbReference type="Proteomes" id="UP000238937">
    <property type="component" value="Unassembled WGS sequence"/>
</dbReference>
<accession>A0A2T1GEE0</accession>
<evidence type="ECO:0000313" key="2">
    <source>
        <dbReference type="Proteomes" id="UP000238937"/>
    </source>
</evidence>
<sequence length="87" mass="9647">MTRNSKPLTEAATEIQRLLKQLEETNPATDEAEKIAYINIATKPVLKQRVIAALRSSGESAIDELVLEDKYLNIGKAVLKGWISPKL</sequence>
<dbReference type="OrthoDB" id="516320at2"/>